<comment type="caution">
    <text evidence="2">The sequence shown here is derived from an EMBL/GenBank/DDBJ whole genome shotgun (WGS) entry which is preliminary data.</text>
</comment>
<dbReference type="AlphaFoldDB" id="A0A916Z6M8"/>
<name>A0A916Z6M8_9SPHN</name>
<organism evidence="2 3">
    <name type="scientific">Croceicoccus mobilis</name>
    <dbReference type="NCBI Taxonomy" id="1703339"/>
    <lineage>
        <taxon>Bacteria</taxon>
        <taxon>Pseudomonadati</taxon>
        <taxon>Pseudomonadota</taxon>
        <taxon>Alphaproteobacteria</taxon>
        <taxon>Sphingomonadales</taxon>
        <taxon>Erythrobacteraceae</taxon>
        <taxon>Croceicoccus</taxon>
    </lineage>
</organism>
<proteinExistence type="predicted"/>
<reference evidence="2" key="2">
    <citation type="submission" date="2020-09" db="EMBL/GenBank/DDBJ databases">
        <authorList>
            <person name="Sun Q."/>
            <person name="Zhou Y."/>
        </authorList>
    </citation>
    <scope>NUCLEOTIDE SEQUENCE</scope>
    <source>
        <strain evidence="2">CGMCC 1.15360</strain>
    </source>
</reference>
<evidence type="ECO:0000313" key="3">
    <source>
        <dbReference type="Proteomes" id="UP000612349"/>
    </source>
</evidence>
<feature type="domain" description="GTPase-associated system helical" evidence="1">
    <location>
        <begin position="180"/>
        <end position="339"/>
    </location>
</feature>
<dbReference type="EMBL" id="BMIP01000007">
    <property type="protein sequence ID" value="GGD76839.1"/>
    <property type="molecule type" value="Genomic_DNA"/>
</dbReference>
<dbReference type="InterPro" id="IPR045523">
    <property type="entry name" value="GASH"/>
</dbReference>
<gene>
    <name evidence="2" type="ORF">GCM10010990_28180</name>
</gene>
<dbReference type="Proteomes" id="UP000612349">
    <property type="component" value="Unassembled WGS sequence"/>
</dbReference>
<dbReference type="Pfam" id="PF19994">
    <property type="entry name" value="GASH"/>
    <property type="match status" value="2"/>
</dbReference>
<reference evidence="2" key="1">
    <citation type="journal article" date="2014" name="Int. J. Syst. Evol. Microbiol.">
        <title>Complete genome sequence of Corynebacterium casei LMG S-19264T (=DSM 44701T), isolated from a smear-ripened cheese.</title>
        <authorList>
            <consortium name="US DOE Joint Genome Institute (JGI-PGF)"/>
            <person name="Walter F."/>
            <person name="Albersmeier A."/>
            <person name="Kalinowski J."/>
            <person name="Ruckert C."/>
        </authorList>
    </citation>
    <scope>NUCLEOTIDE SEQUENCE</scope>
    <source>
        <strain evidence="2">CGMCC 1.15360</strain>
    </source>
</reference>
<evidence type="ECO:0000313" key="2">
    <source>
        <dbReference type="EMBL" id="GGD76839.1"/>
    </source>
</evidence>
<keyword evidence="3" id="KW-1185">Reference proteome</keyword>
<dbReference type="RefSeq" id="WP_066769107.1">
    <property type="nucleotide sequence ID" value="NZ_BMIP01000007.1"/>
</dbReference>
<sequence length="342" mass="37087">MIEDIAGWYRTGPENMSDERLAQRREAASSLADQVSSWTTIEQLELCAFGLGHVLPVQVLPSVAEKVRQTMVEAQPSFNPSSDAAMGDARICALVAIEAAIVARSGRDIRLQRKEPAILLAAALLAGTGLRETSLGSGSAGKILALLESAQSLLAATDAKRRERRIASPPDVSKLRGATDVPSLATQAAKAVQHIWEDSLLDREELQVLWWTTSRFSMSKSSRYSEMERATAALMSGRDLASLVDWPATPAFSELAAAMVHEGDDDPTGMDLLATFTRDDWASLPEFDGETLRPLLPLHSTAAERREGSDADNMPSGLRKNFGLRDVARQSFAESALLKRVT</sequence>
<accession>A0A916Z6M8</accession>
<protein>
    <recommendedName>
        <fullName evidence="1">GTPase-associated system helical domain-containing protein</fullName>
    </recommendedName>
</protein>
<feature type="domain" description="GTPase-associated system helical" evidence="1">
    <location>
        <begin position="5"/>
        <end position="108"/>
    </location>
</feature>
<evidence type="ECO:0000259" key="1">
    <source>
        <dbReference type="Pfam" id="PF19994"/>
    </source>
</evidence>